<feature type="transmembrane region" description="Helical" evidence="6">
    <location>
        <begin position="160"/>
        <end position="179"/>
    </location>
</feature>
<evidence type="ECO:0000313" key="8">
    <source>
        <dbReference type="Proteomes" id="UP001515480"/>
    </source>
</evidence>
<evidence type="ECO:0000256" key="4">
    <source>
        <dbReference type="ARBA" id="ARBA00022989"/>
    </source>
</evidence>
<evidence type="ECO:0000256" key="2">
    <source>
        <dbReference type="ARBA" id="ARBA00006665"/>
    </source>
</evidence>
<reference evidence="7 8" key="1">
    <citation type="journal article" date="2024" name="Science">
        <title>Giant polyketide synthase enzymes in the biosynthesis of giant marine polyether toxins.</title>
        <authorList>
            <person name="Fallon T.R."/>
            <person name="Shende V.V."/>
            <person name="Wierzbicki I.H."/>
            <person name="Pendleton A.L."/>
            <person name="Watervoot N.F."/>
            <person name="Auber R.P."/>
            <person name="Gonzalez D.J."/>
            <person name="Wisecaver J.H."/>
            <person name="Moore B.S."/>
        </authorList>
    </citation>
    <scope>NUCLEOTIDE SEQUENCE [LARGE SCALE GENOMIC DNA]</scope>
    <source>
        <strain evidence="7 8">12B1</strain>
    </source>
</reference>
<evidence type="ECO:0000256" key="1">
    <source>
        <dbReference type="ARBA" id="ARBA00004141"/>
    </source>
</evidence>
<comment type="similarity">
    <text evidence="2">Belongs to the TDE1 family.</text>
</comment>
<proteinExistence type="inferred from homology"/>
<organism evidence="7 8">
    <name type="scientific">Prymnesium parvum</name>
    <name type="common">Toxic golden alga</name>
    <dbReference type="NCBI Taxonomy" id="97485"/>
    <lineage>
        <taxon>Eukaryota</taxon>
        <taxon>Haptista</taxon>
        <taxon>Haptophyta</taxon>
        <taxon>Prymnesiophyceae</taxon>
        <taxon>Prymnesiales</taxon>
        <taxon>Prymnesiaceae</taxon>
        <taxon>Prymnesium</taxon>
    </lineage>
</organism>
<dbReference type="InterPro" id="IPR005016">
    <property type="entry name" value="TDE1/TMS"/>
</dbReference>
<feature type="transmembrane region" description="Helical" evidence="6">
    <location>
        <begin position="428"/>
        <end position="446"/>
    </location>
</feature>
<evidence type="ECO:0000256" key="3">
    <source>
        <dbReference type="ARBA" id="ARBA00022692"/>
    </source>
</evidence>
<dbReference type="Proteomes" id="UP001515480">
    <property type="component" value="Unassembled WGS sequence"/>
</dbReference>
<protein>
    <recommendedName>
        <fullName evidence="9">Serine incorporator</fullName>
    </recommendedName>
</protein>
<feature type="transmembrane region" description="Helical" evidence="6">
    <location>
        <begin position="221"/>
        <end position="244"/>
    </location>
</feature>
<dbReference type="PANTHER" id="PTHR10383:SF9">
    <property type="entry name" value="SERINE INCORPORATOR, ISOFORM F"/>
    <property type="match status" value="1"/>
</dbReference>
<evidence type="ECO:0000256" key="5">
    <source>
        <dbReference type="ARBA" id="ARBA00023136"/>
    </source>
</evidence>
<keyword evidence="3 6" id="KW-0812">Transmembrane</keyword>
<keyword evidence="5 6" id="KW-0472">Membrane</keyword>
<feature type="transmembrane region" description="Helical" evidence="6">
    <location>
        <begin position="265"/>
        <end position="289"/>
    </location>
</feature>
<evidence type="ECO:0008006" key="9">
    <source>
        <dbReference type="Google" id="ProtNLM"/>
    </source>
</evidence>
<comment type="caution">
    <text evidence="7">The sequence shown here is derived from an EMBL/GenBank/DDBJ whole genome shotgun (WGS) entry which is preliminary data.</text>
</comment>
<feature type="transmembrane region" description="Helical" evidence="6">
    <location>
        <begin position="295"/>
        <end position="314"/>
    </location>
</feature>
<evidence type="ECO:0000313" key="7">
    <source>
        <dbReference type="EMBL" id="KAL1523347.1"/>
    </source>
</evidence>
<keyword evidence="8" id="KW-1185">Reference proteome</keyword>
<keyword evidence="4 6" id="KW-1133">Transmembrane helix</keyword>
<dbReference type="EMBL" id="JBGBPQ010000006">
    <property type="protein sequence ID" value="KAL1523347.1"/>
    <property type="molecule type" value="Genomic_DNA"/>
</dbReference>
<name>A0AB34JQ86_PRYPA</name>
<feature type="transmembrane region" description="Helical" evidence="6">
    <location>
        <begin position="480"/>
        <end position="499"/>
    </location>
</feature>
<feature type="transmembrane region" description="Helical" evidence="6">
    <location>
        <begin position="79"/>
        <end position="97"/>
    </location>
</feature>
<comment type="subcellular location">
    <subcellularLocation>
        <location evidence="1">Membrane</location>
        <topology evidence="1">Multi-pass membrane protein</topology>
    </subcellularLocation>
</comment>
<dbReference type="GO" id="GO:0016020">
    <property type="term" value="C:membrane"/>
    <property type="evidence" value="ECO:0007669"/>
    <property type="project" value="UniProtKB-SubCell"/>
</dbReference>
<dbReference type="AlphaFoldDB" id="A0AB34JQ86"/>
<gene>
    <name evidence="7" type="ORF">AB1Y20_018292</name>
</gene>
<sequence>MADRARNASSRYSGVQYRLVPDFPILKTRSGRVQMGSLISAPLAMAASCCGSLAGSCGATMLCKACSCVCTATSKAASMAYIAMIAVFVMLALITRYDGGDIVIGGSSNSTAGKLIDGLMREAIHTGMDYANSRFWCAPQHPDGWIICCADKCGGVFSVYRFSFALFVFFSFMALLTVGTTKCGARMHRSFWFLKVFVLIGLLITTLWIENDFLVVYREIARYASVLFLLLQILLLIEFGYSWNEKWLEYDEKNECEGSCCGWKTAIIVSSLSMYIASIVLWVVMYVLFGKEGCGAQLTLTTLTIIICLGLTVLSCTKLAPHGTILTSAVVTLYSSYLCYSALASNPDKHCNPLAEGTMESTSDLLMGLLVAGISIAVTANSATGSKQAIVGTKQGSDLTTTLEDGTVKESSSAEEDGDKVVFGAESWWYYHVMMIACSLYMAMLLTDWSSMPAEKNGVPAVEILDEVRQTRYGVDSVSFWVKIVSQWICMLMYGWTLLAPYCLKDVRDFGVEFEF</sequence>
<dbReference type="Pfam" id="PF03348">
    <property type="entry name" value="Serinc"/>
    <property type="match status" value="1"/>
</dbReference>
<feature type="transmembrane region" description="Helical" evidence="6">
    <location>
        <begin position="191"/>
        <end position="209"/>
    </location>
</feature>
<dbReference type="PANTHER" id="PTHR10383">
    <property type="entry name" value="SERINE INCORPORATOR"/>
    <property type="match status" value="1"/>
</dbReference>
<feature type="transmembrane region" description="Helical" evidence="6">
    <location>
        <begin position="365"/>
        <end position="384"/>
    </location>
</feature>
<accession>A0AB34JQ86</accession>
<feature type="transmembrane region" description="Helical" evidence="6">
    <location>
        <begin position="326"/>
        <end position="345"/>
    </location>
</feature>
<evidence type="ECO:0000256" key="6">
    <source>
        <dbReference type="SAM" id="Phobius"/>
    </source>
</evidence>